<organism evidence="2 3">
    <name type="scientific">Psychrobacter alimentarius</name>
    <dbReference type="NCBI Taxonomy" id="261164"/>
    <lineage>
        <taxon>Bacteria</taxon>
        <taxon>Pseudomonadati</taxon>
        <taxon>Pseudomonadota</taxon>
        <taxon>Gammaproteobacteria</taxon>
        <taxon>Moraxellales</taxon>
        <taxon>Moraxellaceae</taxon>
        <taxon>Psychrobacter</taxon>
    </lineage>
</organism>
<dbReference type="EMBL" id="CP014945">
    <property type="protein sequence ID" value="AMT97242.1"/>
    <property type="molecule type" value="Genomic_DNA"/>
</dbReference>
<dbReference type="PANTHER" id="PTHR37841:SF1">
    <property type="entry name" value="DUF3298 DOMAIN-CONTAINING PROTEIN"/>
    <property type="match status" value="1"/>
</dbReference>
<sequence>MKKNKTKGAMILGLCAAFGASSATASLQAFELENTEQPQCGYKDDRGKVIVPAKYYSCGGFSEGMARVAIMKMGMVKSYDGGEDYEDYLYWQGYINEAGKLVIPVEHQAPMTGGYYIDFRDFQEGMVAAYKDGKYGYMNKVGKMTIPYLYQSAGDFNDGLAVVSKNDKFGAIDKTGKTVVPFKFNWLDDYSEGLARYSTSTLGDEESKTGFVDTSGKTMIAAKWDEAMEFSEGLSAVKIGDYRSGKWGVIDKTGKVIVSPKYDMAYIEPMGDAVDVDGGRYENGKLDVYNLNTKSANAYDNGYDSITRYTLDRQGKVLSKKTYMDWNEIDQERYPQNDQ</sequence>
<dbReference type="Proteomes" id="UP000076104">
    <property type="component" value="Chromosome"/>
</dbReference>
<dbReference type="PANTHER" id="PTHR37841">
    <property type="entry name" value="GLR2918 PROTEIN"/>
    <property type="match status" value="1"/>
</dbReference>
<proteinExistence type="predicted"/>
<protein>
    <recommendedName>
        <fullName evidence="4">WG repeat-containing protein</fullName>
    </recommendedName>
</protein>
<feature type="signal peptide" evidence="1">
    <location>
        <begin position="1"/>
        <end position="25"/>
    </location>
</feature>
<keyword evidence="3" id="KW-1185">Reference proteome</keyword>
<evidence type="ECO:0008006" key="4">
    <source>
        <dbReference type="Google" id="ProtNLM"/>
    </source>
</evidence>
<dbReference type="GeneID" id="33060841"/>
<evidence type="ECO:0000313" key="2">
    <source>
        <dbReference type="EMBL" id="AMT97242.1"/>
    </source>
</evidence>
<accession>A0ABN4N2V3</accession>
<gene>
    <name evidence="2" type="ORF">A3K91_1641</name>
</gene>
<reference evidence="2 3" key="1">
    <citation type="submission" date="2016-03" db="EMBL/GenBank/DDBJ databases">
        <title>Genome sequencing of Psychrobacter alimentarius PAMC 27889.</title>
        <authorList>
            <person name="Lee J."/>
            <person name="Kim O.-S."/>
        </authorList>
    </citation>
    <scope>NUCLEOTIDE SEQUENCE [LARGE SCALE GENOMIC DNA]</scope>
    <source>
        <strain evidence="2 3">PAMC 27889</strain>
    </source>
</reference>
<keyword evidence="1" id="KW-0732">Signal</keyword>
<name>A0ABN4N2V3_9GAMM</name>
<dbReference type="RefSeq" id="WP_062844830.1">
    <property type="nucleotide sequence ID" value="NZ_CP014945.1"/>
</dbReference>
<feature type="chain" id="PRO_5046215399" description="WG repeat-containing protein" evidence="1">
    <location>
        <begin position="26"/>
        <end position="339"/>
    </location>
</feature>
<dbReference type="Pfam" id="PF14903">
    <property type="entry name" value="WG_beta_rep"/>
    <property type="match status" value="5"/>
</dbReference>
<evidence type="ECO:0000313" key="3">
    <source>
        <dbReference type="Proteomes" id="UP000076104"/>
    </source>
</evidence>
<evidence type="ECO:0000256" key="1">
    <source>
        <dbReference type="SAM" id="SignalP"/>
    </source>
</evidence>
<dbReference type="InterPro" id="IPR032774">
    <property type="entry name" value="WG_beta_rep"/>
</dbReference>